<keyword evidence="3" id="KW-1185">Reference proteome</keyword>
<evidence type="ECO:0008006" key="4">
    <source>
        <dbReference type="Google" id="ProtNLM"/>
    </source>
</evidence>
<accession>A0A2H3EPW6</accession>
<dbReference type="AlphaFoldDB" id="A0A2H3EPW6"/>
<feature type="region of interest" description="Disordered" evidence="1">
    <location>
        <begin position="180"/>
        <end position="213"/>
    </location>
</feature>
<gene>
    <name evidence="2" type="ORF">ARMGADRAFT_1007045</name>
</gene>
<evidence type="ECO:0000256" key="1">
    <source>
        <dbReference type="SAM" id="MobiDB-lite"/>
    </source>
</evidence>
<protein>
    <recommendedName>
        <fullName evidence="4">DNA/RNA-binding protein Alba-like domain-containing protein</fullName>
    </recommendedName>
</protein>
<proteinExistence type="predicted"/>
<evidence type="ECO:0000313" key="3">
    <source>
        <dbReference type="Proteomes" id="UP000217790"/>
    </source>
</evidence>
<dbReference type="InParanoid" id="A0A2H3EPW6"/>
<organism evidence="2 3">
    <name type="scientific">Armillaria gallica</name>
    <name type="common">Bulbous honey fungus</name>
    <name type="synonym">Armillaria bulbosa</name>
    <dbReference type="NCBI Taxonomy" id="47427"/>
    <lineage>
        <taxon>Eukaryota</taxon>
        <taxon>Fungi</taxon>
        <taxon>Dikarya</taxon>
        <taxon>Basidiomycota</taxon>
        <taxon>Agaricomycotina</taxon>
        <taxon>Agaricomycetes</taxon>
        <taxon>Agaricomycetidae</taxon>
        <taxon>Agaricales</taxon>
        <taxon>Marasmiineae</taxon>
        <taxon>Physalacriaceae</taxon>
        <taxon>Armillaria</taxon>
    </lineage>
</organism>
<sequence length="213" mass="24029">MNTITVEPPNNTDQRDTLPQEIRITNHGKMQTWVAFALEQLQKDGSEPIVLHTLPTLQNLQESSKPAKGSLSTATTTIPRLISVVEIIKREYIKILESKHLPRLFGLHQYNEVGSLEDIGLGEEDTTPEDKEEKRAALIITALEGKNYPKQIQTPFMRITLSHCELPELVAKGATYQPPLRRKLSKSAKARAKKREKKVQETAPTDSEDMQPK</sequence>
<dbReference type="OMA" id="TPFMRIT"/>
<reference evidence="3" key="1">
    <citation type="journal article" date="2017" name="Nat. Ecol. Evol.">
        <title>Genome expansion and lineage-specific genetic innovations in the forest pathogenic fungi Armillaria.</title>
        <authorList>
            <person name="Sipos G."/>
            <person name="Prasanna A.N."/>
            <person name="Walter M.C."/>
            <person name="O'Connor E."/>
            <person name="Balint B."/>
            <person name="Krizsan K."/>
            <person name="Kiss B."/>
            <person name="Hess J."/>
            <person name="Varga T."/>
            <person name="Slot J."/>
            <person name="Riley R."/>
            <person name="Boka B."/>
            <person name="Rigling D."/>
            <person name="Barry K."/>
            <person name="Lee J."/>
            <person name="Mihaltcheva S."/>
            <person name="LaButti K."/>
            <person name="Lipzen A."/>
            <person name="Waldron R."/>
            <person name="Moloney N.M."/>
            <person name="Sperisen C."/>
            <person name="Kredics L."/>
            <person name="Vagvoelgyi C."/>
            <person name="Patrignani A."/>
            <person name="Fitzpatrick D."/>
            <person name="Nagy I."/>
            <person name="Doyle S."/>
            <person name="Anderson J.B."/>
            <person name="Grigoriev I.V."/>
            <person name="Gueldener U."/>
            <person name="Muensterkoetter M."/>
            <person name="Nagy L.G."/>
        </authorList>
    </citation>
    <scope>NUCLEOTIDE SEQUENCE [LARGE SCALE GENOMIC DNA]</scope>
    <source>
        <strain evidence="3">Ar21-2</strain>
    </source>
</reference>
<dbReference type="Proteomes" id="UP000217790">
    <property type="component" value="Unassembled WGS sequence"/>
</dbReference>
<name>A0A2H3EPW6_ARMGA</name>
<feature type="compositionally biased region" description="Basic residues" evidence="1">
    <location>
        <begin position="180"/>
        <end position="197"/>
    </location>
</feature>
<dbReference type="EMBL" id="KZ293646">
    <property type="protein sequence ID" value="PBL00957.1"/>
    <property type="molecule type" value="Genomic_DNA"/>
</dbReference>
<dbReference type="STRING" id="47427.A0A2H3EPW6"/>
<dbReference type="OrthoDB" id="424402at2759"/>
<evidence type="ECO:0000313" key="2">
    <source>
        <dbReference type="EMBL" id="PBL00957.1"/>
    </source>
</evidence>